<gene>
    <name evidence="1" type="ORF">LX16_1814</name>
</gene>
<dbReference type="AlphaFoldDB" id="A0A562VE04"/>
<evidence type="ECO:0000313" key="1">
    <source>
        <dbReference type="EMBL" id="TWJ16092.1"/>
    </source>
</evidence>
<keyword evidence="2" id="KW-1185">Reference proteome</keyword>
<dbReference type="Proteomes" id="UP000321617">
    <property type="component" value="Unassembled WGS sequence"/>
</dbReference>
<accession>A0A562VE04</accession>
<evidence type="ECO:0000313" key="2">
    <source>
        <dbReference type="Proteomes" id="UP000321617"/>
    </source>
</evidence>
<name>A0A562VE04_9ACTN</name>
<comment type="caution">
    <text evidence="1">The sequence shown here is derived from an EMBL/GenBank/DDBJ whole genome shotgun (WGS) entry which is preliminary data.</text>
</comment>
<reference evidence="1 2" key="1">
    <citation type="journal article" date="2013" name="Stand. Genomic Sci.">
        <title>Genomic Encyclopedia of Type Strains, Phase I: The one thousand microbial genomes (KMG-I) project.</title>
        <authorList>
            <person name="Kyrpides N.C."/>
            <person name="Woyke T."/>
            <person name="Eisen J.A."/>
            <person name="Garrity G."/>
            <person name="Lilburn T.G."/>
            <person name="Beck B.J."/>
            <person name="Whitman W.B."/>
            <person name="Hugenholtz P."/>
            <person name="Klenk H.P."/>
        </authorList>
    </citation>
    <scope>NUCLEOTIDE SEQUENCE [LARGE SCALE GENOMIC DNA]</scope>
    <source>
        <strain evidence="1 2">DSM 45044</strain>
    </source>
</reference>
<sequence>MAVEGGRLGSHRLGVVTAHRTDVSAALQELRRAVLASGAYTWASSAPRPDSIEALAACRDPDVWETGFHSILDVFTVVDADTPPDDADSFGAVRPVTADELDTLGLVMPTEADTATLFRLATTRQCGRVATLYRDGSPHLLYFFGFPGD</sequence>
<protein>
    <submittedName>
        <fullName evidence="1">Uncharacterized protein</fullName>
    </submittedName>
</protein>
<proteinExistence type="predicted"/>
<organism evidence="1 2">
    <name type="scientific">Stackebrandtia albiflava</name>
    <dbReference type="NCBI Taxonomy" id="406432"/>
    <lineage>
        <taxon>Bacteria</taxon>
        <taxon>Bacillati</taxon>
        <taxon>Actinomycetota</taxon>
        <taxon>Actinomycetes</taxon>
        <taxon>Glycomycetales</taxon>
        <taxon>Glycomycetaceae</taxon>
        <taxon>Stackebrandtia</taxon>
    </lineage>
</organism>
<dbReference type="EMBL" id="VLLL01000005">
    <property type="protein sequence ID" value="TWJ16092.1"/>
    <property type="molecule type" value="Genomic_DNA"/>
</dbReference>